<proteinExistence type="predicted"/>
<evidence type="ECO:0000313" key="3">
    <source>
        <dbReference type="Proteomes" id="UP001215280"/>
    </source>
</evidence>
<name>A0AAD7H5G8_9AGAR</name>
<evidence type="ECO:0000256" key="1">
    <source>
        <dbReference type="SAM" id="MobiDB-lite"/>
    </source>
</evidence>
<dbReference type="Proteomes" id="UP001215280">
    <property type="component" value="Unassembled WGS sequence"/>
</dbReference>
<feature type="region of interest" description="Disordered" evidence="1">
    <location>
        <begin position="21"/>
        <end position="54"/>
    </location>
</feature>
<gene>
    <name evidence="2" type="ORF">DFH07DRAFT_975008</name>
</gene>
<dbReference type="AlphaFoldDB" id="A0AAD7H5G8"/>
<sequence length="102" mass="10928">MFLAPRYDAREVGRHLVPSDHSAQALKAAPASSPPNTRAFSHAKQKLGSSSRYSLRTVAESPADSEMGVVMFGLGLAFKPRLWLGLPGLWLAQPEAQAQALG</sequence>
<organism evidence="2 3">
    <name type="scientific">Mycena maculata</name>
    <dbReference type="NCBI Taxonomy" id="230809"/>
    <lineage>
        <taxon>Eukaryota</taxon>
        <taxon>Fungi</taxon>
        <taxon>Dikarya</taxon>
        <taxon>Basidiomycota</taxon>
        <taxon>Agaricomycotina</taxon>
        <taxon>Agaricomycetes</taxon>
        <taxon>Agaricomycetidae</taxon>
        <taxon>Agaricales</taxon>
        <taxon>Marasmiineae</taxon>
        <taxon>Mycenaceae</taxon>
        <taxon>Mycena</taxon>
    </lineage>
</organism>
<evidence type="ECO:0000313" key="2">
    <source>
        <dbReference type="EMBL" id="KAJ7712015.1"/>
    </source>
</evidence>
<protein>
    <submittedName>
        <fullName evidence="2">Uncharacterized protein</fullName>
    </submittedName>
</protein>
<keyword evidence="3" id="KW-1185">Reference proteome</keyword>
<dbReference type="EMBL" id="JARJLG010000448">
    <property type="protein sequence ID" value="KAJ7712015.1"/>
    <property type="molecule type" value="Genomic_DNA"/>
</dbReference>
<reference evidence="2" key="1">
    <citation type="submission" date="2023-03" db="EMBL/GenBank/DDBJ databases">
        <title>Massive genome expansion in bonnet fungi (Mycena s.s.) driven by repeated elements and novel gene families across ecological guilds.</title>
        <authorList>
            <consortium name="Lawrence Berkeley National Laboratory"/>
            <person name="Harder C.B."/>
            <person name="Miyauchi S."/>
            <person name="Viragh M."/>
            <person name="Kuo A."/>
            <person name="Thoen E."/>
            <person name="Andreopoulos B."/>
            <person name="Lu D."/>
            <person name="Skrede I."/>
            <person name="Drula E."/>
            <person name="Henrissat B."/>
            <person name="Morin E."/>
            <person name="Kohler A."/>
            <person name="Barry K."/>
            <person name="LaButti K."/>
            <person name="Morin E."/>
            <person name="Salamov A."/>
            <person name="Lipzen A."/>
            <person name="Mereny Z."/>
            <person name="Hegedus B."/>
            <person name="Baldrian P."/>
            <person name="Stursova M."/>
            <person name="Weitz H."/>
            <person name="Taylor A."/>
            <person name="Grigoriev I.V."/>
            <person name="Nagy L.G."/>
            <person name="Martin F."/>
            <person name="Kauserud H."/>
        </authorList>
    </citation>
    <scope>NUCLEOTIDE SEQUENCE</scope>
    <source>
        <strain evidence="2">CBHHK188m</strain>
    </source>
</reference>
<comment type="caution">
    <text evidence="2">The sequence shown here is derived from an EMBL/GenBank/DDBJ whole genome shotgun (WGS) entry which is preliminary data.</text>
</comment>
<accession>A0AAD7H5G8</accession>